<gene>
    <name evidence="2" type="ORF">QYG89_06640</name>
</gene>
<feature type="transmembrane region" description="Helical" evidence="1">
    <location>
        <begin position="66"/>
        <end position="87"/>
    </location>
</feature>
<keyword evidence="1" id="KW-0472">Membrane</keyword>
<comment type="caution">
    <text evidence="2">The sequence shown here is derived from an EMBL/GenBank/DDBJ whole genome shotgun (WGS) entry which is preliminary data.</text>
</comment>
<keyword evidence="1" id="KW-1133">Transmembrane helix</keyword>
<protein>
    <submittedName>
        <fullName evidence="2">Uncharacterized protein</fullName>
    </submittedName>
</protein>
<sequence length="101" mass="12128">MNHFRFFVCQLILFSAMFVANVYFDEYISPPFTRVDFIAICLSLPFFIIFFALIDKPYKRFQSIRLRYKIVLSILAFIMGVLLIGFLENVWFEIKGERLFF</sequence>
<keyword evidence="1" id="KW-0812">Transmembrane</keyword>
<accession>A0ABW8I9G4</accession>
<evidence type="ECO:0000256" key="1">
    <source>
        <dbReference type="SAM" id="Phobius"/>
    </source>
</evidence>
<dbReference type="Proteomes" id="UP001619911">
    <property type="component" value="Unassembled WGS sequence"/>
</dbReference>
<dbReference type="RefSeq" id="WP_404316198.1">
    <property type="nucleotide sequence ID" value="NZ_JAUIYO010000003.1"/>
</dbReference>
<dbReference type="EMBL" id="JAUIYO010000003">
    <property type="protein sequence ID" value="MFK2825364.1"/>
    <property type="molecule type" value="Genomic_DNA"/>
</dbReference>
<evidence type="ECO:0000313" key="3">
    <source>
        <dbReference type="Proteomes" id="UP001619911"/>
    </source>
</evidence>
<feature type="transmembrane region" description="Helical" evidence="1">
    <location>
        <begin position="34"/>
        <end position="54"/>
    </location>
</feature>
<proteinExistence type="predicted"/>
<keyword evidence="3" id="KW-1185">Reference proteome</keyword>
<organism evidence="2 3">
    <name type="scientific">Bacillus lumedeiriae</name>
    <dbReference type="NCBI Taxonomy" id="3058829"/>
    <lineage>
        <taxon>Bacteria</taxon>
        <taxon>Bacillati</taxon>
        <taxon>Bacillota</taxon>
        <taxon>Bacilli</taxon>
        <taxon>Bacillales</taxon>
        <taxon>Bacillaceae</taxon>
        <taxon>Bacillus</taxon>
    </lineage>
</organism>
<evidence type="ECO:0000313" key="2">
    <source>
        <dbReference type="EMBL" id="MFK2825364.1"/>
    </source>
</evidence>
<name>A0ABW8I9G4_9BACI</name>
<reference evidence="2 3" key="1">
    <citation type="submission" date="2023-07" db="EMBL/GenBank/DDBJ databases">
        <title>Bacillus lucianemedeirus sp. nov, a new species isolated from an immunobiological production facility.</title>
        <authorList>
            <person name="Costa L.V."/>
            <person name="Miranda R.V.S.L."/>
            <person name="Brandao M.L.L."/>
            <person name="Reis C.M.F."/>
            <person name="Frazao A.M."/>
            <person name="Cruz F.V."/>
            <person name="Baio P.V.P."/>
            <person name="Veras J.F.C."/>
            <person name="Ramos J.N."/>
            <person name="Vieira V."/>
        </authorList>
    </citation>
    <scope>NUCLEOTIDE SEQUENCE [LARGE SCALE GENOMIC DNA]</scope>
    <source>
        <strain evidence="2 3">B190/17</strain>
    </source>
</reference>